<dbReference type="Pfam" id="PF13556">
    <property type="entry name" value="HTH_30"/>
    <property type="match status" value="1"/>
</dbReference>
<accession>A0A7H0SMK4</accession>
<dbReference type="PANTHER" id="PTHR33744:SF1">
    <property type="entry name" value="DNA-BINDING TRANSCRIPTIONAL ACTIVATOR ADER"/>
    <property type="match status" value="1"/>
</dbReference>
<dbReference type="EMBL" id="CP046884">
    <property type="protein sequence ID" value="QNQ89779.1"/>
    <property type="molecule type" value="Genomic_DNA"/>
</dbReference>
<evidence type="ECO:0000313" key="3">
    <source>
        <dbReference type="EMBL" id="QNQ89779.1"/>
    </source>
</evidence>
<dbReference type="PANTHER" id="PTHR33744">
    <property type="entry name" value="CARBOHYDRATE DIACID REGULATOR"/>
    <property type="match status" value="1"/>
</dbReference>
<feature type="domain" description="Purine catabolism PurC-like" evidence="1">
    <location>
        <begin position="44"/>
        <end position="137"/>
    </location>
</feature>
<name>A0A7H0SMK4_9CORY</name>
<dbReference type="InterPro" id="IPR042070">
    <property type="entry name" value="PucR_C-HTH_sf"/>
</dbReference>
<protein>
    <submittedName>
        <fullName evidence="3">Fis family transcriptional regulator</fullName>
    </submittedName>
</protein>
<keyword evidence="4" id="KW-1185">Reference proteome</keyword>
<dbReference type="InterPro" id="IPR012914">
    <property type="entry name" value="PucR_dom"/>
</dbReference>
<dbReference type="Gene3D" id="1.10.10.2840">
    <property type="entry name" value="PucR C-terminal helix-turn-helix domain"/>
    <property type="match status" value="1"/>
</dbReference>
<dbReference type="AlphaFoldDB" id="A0A7H0SMK4"/>
<dbReference type="InterPro" id="IPR051448">
    <property type="entry name" value="CdaR-like_regulators"/>
</dbReference>
<feature type="domain" description="PucR C-terminal helix-turn-helix" evidence="2">
    <location>
        <begin position="453"/>
        <end position="504"/>
    </location>
</feature>
<proteinExistence type="predicted"/>
<organism evidence="3 4">
    <name type="scientific">Corynebacterium poyangense</name>
    <dbReference type="NCBI Taxonomy" id="2684405"/>
    <lineage>
        <taxon>Bacteria</taxon>
        <taxon>Bacillati</taxon>
        <taxon>Actinomycetota</taxon>
        <taxon>Actinomycetes</taxon>
        <taxon>Mycobacteriales</taxon>
        <taxon>Corynebacteriaceae</taxon>
        <taxon>Corynebacterium</taxon>
    </lineage>
</organism>
<reference evidence="3 4" key="1">
    <citation type="submission" date="2019-12" db="EMBL/GenBank/DDBJ databases">
        <title>Corynebacterium sp. nov., isolated from feces of the Anser Albifrons in China.</title>
        <authorList>
            <person name="Liu Q."/>
        </authorList>
    </citation>
    <scope>NUCLEOTIDE SEQUENCE [LARGE SCALE GENOMIC DNA]</scope>
    <source>
        <strain evidence="3 4">4H37-19</strain>
    </source>
</reference>
<dbReference type="InterPro" id="IPR025736">
    <property type="entry name" value="PucR_C-HTH_dom"/>
</dbReference>
<evidence type="ECO:0000259" key="1">
    <source>
        <dbReference type="Pfam" id="PF07905"/>
    </source>
</evidence>
<evidence type="ECO:0000259" key="2">
    <source>
        <dbReference type="Pfam" id="PF13556"/>
    </source>
</evidence>
<dbReference type="KEGG" id="cpoy:GP475_03280"/>
<sequence length="512" mass="56969">MRSQSLVKPQFMDSDHAAVTLKWLASRRELGITIHHDEGQEFSVIHPCELEEPGEFLVGGCVVLFTGIAYRSRPEALADHVRKLARAGVSGIGFGVEVVFPSVPESMREAAAEEGVALFSISLEVPFIKVLHEVQEELSRQRNQRRELLLEAQRQLNTAANSGGLENLLKVGAQNLHAHLVLMDNDGRVSAEVRNNQVPEFSMDQLRHWIQESPGDMAKRVGPLTVIGQKIDAFGERSLMLIAVSTQAFATESRALLRHCAGLAELIVARPQRYRAIHQELNSLALALQLGFNVEPGQVRTKIFHSVADSEGKVRPALLKGRSARGVSRIMKTVDQSLERAGRLLFSLDIDDCSVFMIFRGDRTPEEIIDLFQSVLGDARLAVGGQLNWDELEIDVLHQLERIILRARIGGCIGPKESGLDWLQERPVQHAMKKRNEETWGRLDGAGEDLGCTLEAYLRNVGNLSHTARELKIHRHTVSKRLAKIEELIEVDLEDPVTRAELLIVAHSCECA</sequence>
<evidence type="ECO:0000313" key="4">
    <source>
        <dbReference type="Proteomes" id="UP000516320"/>
    </source>
</evidence>
<dbReference type="Pfam" id="PF07905">
    <property type="entry name" value="PucR"/>
    <property type="match status" value="1"/>
</dbReference>
<dbReference type="Proteomes" id="UP000516320">
    <property type="component" value="Chromosome"/>
</dbReference>
<gene>
    <name evidence="3" type="ORF">GP475_03280</name>
</gene>